<organism evidence="2 3">
    <name type="scientific">Candidatus Muproteobacteria bacterium RBG_16_64_11</name>
    <dbReference type="NCBI Taxonomy" id="1817758"/>
    <lineage>
        <taxon>Bacteria</taxon>
        <taxon>Pseudomonadati</taxon>
        <taxon>Pseudomonadota</taxon>
        <taxon>Candidatus Muproteobacteria</taxon>
    </lineage>
</organism>
<dbReference type="Gene3D" id="2.60.200.20">
    <property type="match status" value="1"/>
</dbReference>
<dbReference type="EMBL" id="MFSS01000121">
    <property type="protein sequence ID" value="OGI41677.1"/>
    <property type="molecule type" value="Genomic_DNA"/>
</dbReference>
<dbReference type="AlphaFoldDB" id="A0A1F6T964"/>
<proteinExistence type="predicted"/>
<dbReference type="Proteomes" id="UP000177925">
    <property type="component" value="Unassembled WGS sequence"/>
</dbReference>
<dbReference type="SMART" id="SM00240">
    <property type="entry name" value="FHA"/>
    <property type="match status" value="1"/>
</dbReference>
<dbReference type="InterPro" id="IPR050923">
    <property type="entry name" value="Cell_Proc_Reg/RNA_Proc"/>
</dbReference>
<evidence type="ECO:0000313" key="3">
    <source>
        <dbReference type="Proteomes" id="UP000177925"/>
    </source>
</evidence>
<evidence type="ECO:0000259" key="1">
    <source>
        <dbReference type="PROSITE" id="PS50006"/>
    </source>
</evidence>
<dbReference type="CDD" id="cd00060">
    <property type="entry name" value="FHA"/>
    <property type="match status" value="1"/>
</dbReference>
<feature type="domain" description="FHA" evidence="1">
    <location>
        <begin position="23"/>
        <end position="72"/>
    </location>
</feature>
<dbReference type="SUPFAM" id="SSF49879">
    <property type="entry name" value="SMAD/FHA domain"/>
    <property type="match status" value="2"/>
</dbReference>
<dbReference type="Pfam" id="PF00498">
    <property type="entry name" value="FHA"/>
    <property type="match status" value="1"/>
</dbReference>
<accession>A0A1F6T964</accession>
<evidence type="ECO:0000313" key="2">
    <source>
        <dbReference type="EMBL" id="OGI41677.1"/>
    </source>
</evidence>
<gene>
    <name evidence="2" type="ORF">A2150_03005</name>
</gene>
<name>A0A1F6T964_9PROT</name>
<dbReference type="InterPro" id="IPR008984">
    <property type="entry name" value="SMAD_FHA_dom_sf"/>
</dbReference>
<sequence length="226" mass="23947">MGKLIIKFNDVVIDQIMLQQGDMHIGRQPGSDIFLDNLAVSGTHASIFTVGDDSFIQDQNSTNGTLINNKRINKHHLRNGDMITIGSHTLIYVNESAVTAVPDLAKTVIVRPEQASAMLAAAAQGGTAVTEPPAAKARTRSGAIFILSGANSGKRIDLMKAVTNLGKAGKRAGVINRNPDGSYVLQDGGAEVKPKLNGAAIEAGGKELRNGDIIEISGSRMQFYLK</sequence>
<reference evidence="2 3" key="1">
    <citation type="journal article" date="2016" name="Nat. Commun.">
        <title>Thousands of microbial genomes shed light on interconnected biogeochemical processes in an aquifer system.</title>
        <authorList>
            <person name="Anantharaman K."/>
            <person name="Brown C.T."/>
            <person name="Hug L.A."/>
            <person name="Sharon I."/>
            <person name="Castelle C.J."/>
            <person name="Probst A.J."/>
            <person name="Thomas B.C."/>
            <person name="Singh A."/>
            <person name="Wilkins M.J."/>
            <person name="Karaoz U."/>
            <person name="Brodie E.L."/>
            <person name="Williams K.H."/>
            <person name="Hubbard S.S."/>
            <person name="Banfield J.F."/>
        </authorList>
    </citation>
    <scope>NUCLEOTIDE SEQUENCE [LARGE SCALE GENOMIC DNA]</scope>
</reference>
<dbReference type="InterPro" id="IPR000253">
    <property type="entry name" value="FHA_dom"/>
</dbReference>
<protein>
    <recommendedName>
        <fullName evidence="1">FHA domain-containing protein</fullName>
    </recommendedName>
</protein>
<comment type="caution">
    <text evidence="2">The sequence shown here is derived from an EMBL/GenBank/DDBJ whole genome shotgun (WGS) entry which is preliminary data.</text>
</comment>
<dbReference type="STRING" id="1817758.A2150_03005"/>
<dbReference type="PROSITE" id="PS50006">
    <property type="entry name" value="FHA_DOMAIN"/>
    <property type="match status" value="1"/>
</dbReference>
<dbReference type="PANTHER" id="PTHR23308">
    <property type="entry name" value="NUCLEAR INHIBITOR OF PROTEIN PHOSPHATASE-1"/>
    <property type="match status" value="1"/>
</dbReference>